<evidence type="ECO:0000313" key="3">
    <source>
        <dbReference type="EMBL" id="KDS58218.1"/>
    </source>
</evidence>
<dbReference type="Proteomes" id="UP000028013">
    <property type="component" value="Unassembled WGS sequence"/>
</dbReference>
<gene>
    <name evidence="2" type="ORF">M094_0475</name>
    <name evidence="3" type="ORF">M094_3741</name>
</gene>
<sequence>MNRNERDFSNTFRNRFFASTDNRGVTFAAFLSALRTKSSAVAPSKTGMFLIVIAMILFFAKIQLCCYTAK</sequence>
<comment type="caution">
    <text evidence="2">The sequence shown here is derived from an EMBL/GenBank/DDBJ whole genome shotgun (WGS) entry which is preliminary data.</text>
</comment>
<dbReference type="AlphaFoldDB" id="A0A078S5Y4"/>
<evidence type="ECO:0000313" key="2">
    <source>
        <dbReference type="EMBL" id="KDS51639.1"/>
    </source>
</evidence>
<reference evidence="2 4" key="1">
    <citation type="submission" date="2014-04" db="EMBL/GenBank/DDBJ databases">
        <authorList>
            <person name="Sears C."/>
            <person name="Carroll K."/>
            <person name="Sack B.R."/>
            <person name="Qadri F."/>
            <person name="Myers L.L."/>
            <person name="Chung G.-T."/>
            <person name="Escheverria P."/>
            <person name="Fraser C.M."/>
            <person name="Sadzewicz L."/>
            <person name="Shefchek K.A."/>
            <person name="Tallon L."/>
            <person name="Das S.P."/>
            <person name="Daugherty S."/>
            <person name="Mongodin E.F."/>
        </authorList>
    </citation>
    <scope>NUCLEOTIDE SEQUENCE [LARGE SCALE GENOMIC DNA]</scope>
    <source>
        <strain evidence="2 4">3978 T3 ii</strain>
    </source>
</reference>
<dbReference type="EMBL" id="JNHN01000076">
    <property type="protein sequence ID" value="KDS58218.1"/>
    <property type="molecule type" value="Genomic_DNA"/>
</dbReference>
<dbReference type="EMBL" id="JNHN01000168">
    <property type="protein sequence ID" value="KDS51639.1"/>
    <property type="molecule type" value="Genomic_DNA"/>
</dbReference>
<accession>A0A078S5Y4</accession>
<keyword evidence="1" id="KW-0472">Membrane</keyword>
<keyword evidence="1" id="KW-1133">Transmembrane helix</keyword>
<evidence type="ECO:0000313" key="4">
    <source>
        <dbReference type="Proteomes" id="UP000028013"/>
    </source>
</evidence>
<keyword evidence="1" id="KW-0812">Transmembrane</keyword>
<name>A0A078S5Y4_BACUN</name>
<organism evidence="2 4">
    <name type="scientific">Bacteroides uniformis str. 3978 T3 ii</name>
    <dbReference type="NCBI Taxonomy" id="1339349"/>
    <lineage>
        <taxon>Bacteria</taxon>
        <taxon>Pseudomonadati</taxon>
        <taxon>Bacteroidota</taxon>
        <taxon>Bacteroidia</taxon>
        <taxon>Bacteroidales</taxon>
        <taxon>Bacteroidaceae</taxon>
        <taxon>Bacteroides</taxon>
    </lineage>
</organism>
<proteinExistence type="predicted"/>
<feature type="transmembrane region" description="Helical" evidence="1">
    <location>
        <begin position="48"/>
        <end position="69"/>
    </location>
</feature>
<protein>
    <submittedName>
        <fullName evidence="2">Uncharacterized protein</fullName>
    </submittedName>
</protein>
<evidence type="ECO:0000256" key="1">
    <source>
        <dbReference type="SAM" id="Phobius"/>
    </source>
</evidence>